<evidence type="ECO:0000256" key="4">
    <source>
        <dbReference type="PROSITE-ProRule" id="PRU00176"/>
    </source>
</evidence>
<dbReference type="InterPro" id="IPR012677">
    <property type="entry name" value="Nucleotide-bd_a/b_plait_sf"/>
</dbReference>
<accession>A0AAV1EZP1</accession>
<dbReference type="PANTHER" id="PTHR12801">
    <property type="entry name" value="RNA EXONUCLEASE REXO1 / RECO3 FAMILY MEMBER-RELATED"/>
    <property type="match status" value="1"/>
</dbReference>
<dbReference type="InterPro" id="IPR035979">
    <property type="entry name" value="RBD_domain_sf"/>
</dbReference>
<dbReference type="GO" id="GO:0004527">
    <property type="term" value="F:exonuclease activity"/>
    <property type="evidence" value="ECO:0007669"/>
    <property type="project" value="UniProtKB-KW"/>
</dbReference>
<dbReference type="CDD" id="cd00590">
    <property type="entry name" value="RRM_SF"/>
    <property type="match status" value="1"/>
</dbReference>
<protein>
    <submittedName>
        <fullName evidence="7">RNA exonuclease 5-like</fullName>
    </submittedName>
</protein>
<keyword evidence="1" id="KW-0540">Nuclease</keyword>
<sequence length="831" mass="92660">MEEKHECRVYRSTNIRSITINLKMASPAEAAAAMTCKGLKRLSIDPAEQEKAKRLKTAPPGEELLERGGSSRSLRISVLPDHLQQPITVNELTELLRYAALGKTGGIKQPSWCRLAHQRRIKALNVVIVEGLTQSHFYKHYLTLKHLRKNYTTRVTFTPTSNDVASEIFRSKIPESEGVNISKNYNENTGLHKALRSHPVITKFGTQRRGLTAYALSQEQMIKSHYPVKGMPGFEDFVNTDSVEYVTDSSPLFGLDCEMCLTVKGYELTRVSLVDHDGNCVLDELVKPQNRILNYLTKFSGITPGMLRPITTTLRDVQTKLRTLLPSDAVLVGHSLNNDLVALKMIHRHVIDTALLFRREFGQKFKLKVLAETVLKRQIQTEEKRGHNPVEDALAALELAQYFINAGPRQVVEVHLEDLWGYTIEEESADCAPPPPTPSLRFADILQTLGRSVVFMGKRSDVALDLSNQEWHNSDKEVLASFRRKTPHPFLSLLHFSSFSDHLKRSFPTQELQHQTVCANLREMCVVFAGPFPAGVSEGEVRRLFSCCGPVQEVKMLRTTFRVHAEVEFELLEGAVLAVKTLNNLNMQGQPIKVQRPVNESMLDLDLTLDALMDDSTSHIFAVKLKSSLAECVPAPAKVNGLTLDVEGSGLSPADVTDTFPPSKVNGKRLQPRNSKSKLSEDAIRETFSPFGAVESVLLPAKPGKHARHAYIKFESSEDKHAALRASDELLKKKHFLVCPSLTPAHLPSWVSMTTANADPDTEAADDKETHMHVSTQDRDVDLLMRKLDRSLKKLFRSLSEDTLSVVVLPGHSSTQGLQTGLCLMGVKEAS</sequence>
<feature type="region of interest" description="Disordered" evidence="5">
    <location>
        <begin position="50"/>
        <end position="69"/>
    </location>
</feature>
<dbReference type="SMART" id="SM00360">
    <property type="entry name" value="RRM"/>
    <property type="match status" value="2"/>
</dbReference>
<dbReference type="InterPro" id="IPR047021">
    <property type="entry name" value="REXO1/3/4-like"/>
</dbReference>
<dbReference type="InterPro" id="IPR034922">
    <property type="entry name" value="REX1-like_exo"/>
</dbReference>
<dbReference type="PANTHER" id="PTHR12801:SF82">
    <property type="entry name" value="RNA EXONUCLEASE 5"/>
    <property type="match status" value="1"/>
</dbReference>
<evidence type="ECO:0000256" key="2">
    <source>
        <dbReference type="ARBA" id="ARBA00022801"/>
    </source>
</evidence>
<dbReference type="SMART" id="SM00479">
    <property type="entry name" value="EXOIII"/>
    <property type="match status" value="1"/>
</dbReference>
<dbReference type="GO" id="GO:0003723">
    <property type="term" value="F:RNA binding"/>
    <property type="evidence" value="ECO:0007669"/>
    <property type="project" value="UniProtKB-UniRule"/>
</dbReference>
<dbReference type="InterPro" id="IPR000504">
    <property type="entry name" value="RRM_dom"/>
</dbReference>
<dbReference type="SUPFAM" id="SSF54928">
    <property type="entry name" value="RNA-binding domain, RBD"/>
    <property type="match status" value="1"/>
</dbReference>
<dbReference type="Gene3D" id="3.30.70.330">
    <property type="match status" value="2"/>
</dbReference>
<dbReference type="EMBL" id="OY660866">
    <property type="protein sequence ID" value="CAJ1054008.1"/>
    <property type="molecule type" value="Genomic_DNA"/>
</dbReference>
<keyword evidence="3 7" id="KW-0269">Exonuclease</keyword>
<dbReference type="InterPro" id="IPR013520">
    <property type="entry name" value="Ribonucl_H"/>
</dbReference>
<dbReference type="CDD" id="cd06145">
    <property type="entry name" value="REX1_like"/>
    <property type="match status" value="1"/>
</dbReference>
<evidence type="ECO:0000256" key="3">
    <source>
        <dbReference type="ARBA" id="ARBA00022839"/>
    </source>
</evidence>
<dbReference type="Gene3D" id="3.30.420.10">
    <property type="entry name" value="Ribonuclease H-like superfamily/Ribonuclease H"/>
    <property type="match status" value="1"/>
</dbReference>
<gene>
    <name evidence="7" type="ORF">XNOV1_A013205</name>
</gene>
<feature type="domain" description="RRM" evidence="6">
    <location>
        <begin position="663"/>
        <end position="730"/>
    </location>
</feature>
<dbReference type="GO" id="GO:0005634">
    <property type="term" value="C:nucleus"/>
    <property type="evidence" value="ECO:0007669"/>
    <property type="project" value="TreeGrafter"/>
</dbReference>
<dbReference type="SUPFAM" id="SSF53098">
    <property type="entry name" value="Ribonuclease H-like"/>
    <property type="match status" value="1"/>
</dbReference>
<dbReference type="Pfam" id="PF00929">
    <property type="entry name" value="RNase_T"/>
    <property type="match status" value="1"/>
</dbReference>
<dbReference type="AlphaFoldDB" id="A0AAV1EZP1"/>
<evidence type="ECO:0000259" key="6">
    <source>
        <dbReference type="PROSITE" id="PS50102"/>
    </source>
</evidence>
<dbReference type="Pfam" id="PF00076">
    <property type="entry name" value="RRM_1"/>
    <property type="match status" value="2"/>
</dbReference>
<organism evidence="7 8">
    <name type="scientific">Xyrichtys novacula</name>
    <name type="common">Pearly razorfish</name>
    <name type="synonym">Hemipteronotus novacula</name>
    <dbReference type="NCBI Taxonomy" id="13765"/>
    <lineage>
        <taxon>Eukaryota</taxon>
        <taxon>Metazoa</taxon>
        <taxon>Chordata</taxon>
        <taxon>Craniata</taxon>
        <taxon>Vertebrata</taxon>
        <taxon>Euteleostomi</taxon>
        <taxon>Actinopterygii</taxon>
        <taxon>Neopterygii</taxon>
        <taxon>Teleostei</taxon>
        <taxon>Neoteleostei</taxon>
        <taxon>Acanthomorphata</taxon>
        <taxon>Eupercaria</taxon>
        <taxon>Labriformes</taxon>
        <taxon>Labridae</taxon>
        <taxon>Xyrichtys</taxon>
    </lineage>
</organism>
<feature type="region of interest" description="Disordered" evidence="5">
    <location>
        <begin position="653"/>
        <end position="681"/>
    </location>
</feature>
<evidence type="ECO:0000313" key="8">
    <source>
        <dbReference type="Proteomes" id="UP001178508"/>
    </source>
</evidence>
<keyword evidence="8" id="KW-1185">Reference proteome</keyword>
<dbReference type="FunFam" id="3.30.420.10:FF:000175">
    <property type="entry name" value="RNA exonuclease 5"/>
    <property type="match status" value="1"/>
</dbReference>
<keyword evidence="4" id="KW-0694">RNA-binding</keyword>
<evidence type="ECO:0000256" key="5">
    <source>
        <dbReference type="SAM" id="MobiDB-lite"/>
    </source>
</evidence>
<dbReference type="Proteomes" id="UP001178508">
    <property type="component" value="Chromosome 3"/>
</dbReference>
<reference evidence="7" key="1">
    <citation type="submission" date="2023-08" db="EMBL/GenBank/DDBJ databases">
        <authorList>
            <person name="Alioto T."/>
            <person name="Alioto T."/>
            <person name="Gomez Garrido J."/>
        </authorList>
    </citation>
    <scope>NUCLEOTIDE SEQUENCE</scope>
</reference>
<dbReference type="InterPro" id="IPR012337">
    <property type="entry name" value="RNaseH-like_sf"/>
</dbReference>
<proteinExistence type="predicted"/>
<evidence type="ECO:0000256" key="1">
    <source>
        <dbReference type="ARBA" id="ARBA00022722"/>
    </source>
</evidence>
<keyword evidence="2" id="KW-0378">Hydrolase</keyword>
<feature type="domain" description="RRM" evidence="6">
    <location>
        <begin position="525"/>
        <end position="599"/>
    </location>
</feature>
<evidence type="ECO:0000313" key="7">
    <source>
        <dbReference type="EMBL" id="CAJ1054008.1"/>
    </source>
</evidence>
<dbReference type="PROSITE" id="PS50102">
    <property type="entry name" value="RRM"/>
    <property type="match status" value="2"/>
</dbReference>
<name>A0AAV1EZP1_XYRNO</name>
<dbReference type="InterPro" id="IPR036397">
    <property type="entry name" value="RNaseH_sf"/>
</dbReference>